<dbReference type="EMBL" id="CP140154">
    <property type="protein sequence ID" value="WQG89319.1"/>
    <property type="molecule type" value="Genomic_DNA"/>
</dbReference>
<organism evidence="1 3">
    <name type="scientific">Chitinophaga sancti</name>
    <dbReference type="NCBI Taxonomy" id="1004"/>
    <lineage>
        <taxon>Bacteria</taxon>
        <taxon>Pseudomonadati</taxon>
        <taxon>Bacteroidota</taxon>
        <taxon>Chitinophagia</taxon>
        <taxon>Chitinophagales</taxon>
        <taxon>Chitinophagaceae</taxon>
        <taxon>Chitinophaga</taxon>
    </lineage>
</organism>
<evidence type="ECO:0000313" key="1">
    <source>
        <dbReference type="EMBL" id="SFW61582.1"/>
    </source>
</evidence>
<protein>
    <submittedName>
        <fullName evidence="1">Uncharacterized protein</fullName>
    </submittedName>
</protein>
<dbReference type="RefSeq" id="WP_072361497.1">
    <property type="nucleotide sequence ID" value="NZ_CP139972.1"/>
</dbReference>
<proteinExistence type="predicted"/>
<dbReference type="STRING" id="1004.SAMN05661012_02979"/>
<reference evidence="1 3" key="1">
    <citation type="submission" date="2016-11" db="EMBL/GenBank/DDBJ databases">
        <authorList>
            <person name="Jaros S."/>
            <person name="Januszkiewicz K."/>
            <person name="Wedrychowicz H."/>
        </authorList>
    </citation>
    <scope>NUCLEOTIDE SEQUENCE [LARGE SCALE GENOMIC DNA]</scope>
    <source>
        <strain evidence="1 3">DSM 784</strain>
    </source>
</reference>
<dbReference type="Proteomes" id="UP000183788">
    <property type="component" value="Unassembled WGS sequence"/>
</dbReference>
<dbReference type="EMBL" id="FPIZ01000008">
    <property type="protein sequence ID" value="SFW61582.1"/>
    <property type="molecule type" value="Genomic_DNA"/>
</dbReference>
<reference evidence="2 4" key="2">
    <citation type="submission" date="2023-11" db="EMBL/GenBank/DDBJ databases">
        <title>MicrobeMod: A computational toolkit for identifying prokaryotic methylation and restriction-modification with nanopore sequencing.</title>
        <authorList>
            <person name="Crits-Christoph A."/>
            <person name="Kang S.C."/>
            <person name="Lee H."/>
            <person name="Ostrov N."/>
        </authorList>
    </citation>
    <scope>NUCLEOTIDE SEQUENCE [LARGE SCALE GENOMIC DNA]</scope>
    <source>
        <strain evidence="2 4">ATCC 23090</strain>
    </source>
</reference>
<dbReference type="AlphaFoldDB" id="A0A1K1QQM1"/>
<dbReference type="Proteomes" id="UP001326715">
    <property type="component" value="Chromosome"/>
</dbReference>
<name>A0A1K1QQM1_9BACT</name>
<keyword evidence="4" id="KW-1185">Reference proteome</keyword>
<evidence type="ECO:0000313" key="4">
    <source>
        <dbReference type="Proteomes" id="UP001326715"/>
    </source>
</evidence>
<accession>A0A1K1QQM1</accession>
<sequence length="89" mass="10072">MIIATFVVLKQMTYFESDNKGFDRETIVHVPVDSFSISRVGYLRDRLTAIREITRVSFSNSAPVNDVVDAYLCGSCCEAYIVFSHLQVD</sequence>
<gene>
    <name evidence="1" type="ORF">SAMN05661012_02979</name>
    <name evidence="2" type="ORF">SR876_30780</name>
</gene>
<evidence type="ECO:0000313" key="3">
    <source>
        <dbReference type="Proteomes" id="UP000183788"/>
    </source>
</evidence>
<evidence type="ECO:0000313" key="2">
    <source>
        <dbReference type="EMBL" id="WQG89319.1"/>
    </source>
</evidence>